<accession>A0A0K3A312</accession>
<dbReference type="AlphaFoldDB" id="A0A0K3A312"/>
<protein>
    <submittedName>
        <fullName evidence="1">Uncharacterized protein</fullName>
    </submittedName>
</protein>
<organism evidence="1 2">
    <name type="scientific">Xanthomonas graminis pv. poae</name>
    <dbReference type="NCBI Taxonomy" id="227946"/>
    <lineage>
        <taxon>Bacteria</taxon>
        <taxon>Pseudomonadati</taxon>
        <taxon>Pseudomonadota</taxon>
        <taxon>Gammaproteobacteria</taxon>
        <taxon>Lysobacterales</taxon>
        <taxon>Lysobacteraceae</taxon>
        <taxon>Xanthomonas</taxon>
        <taxon>Xanthomonas translucens group</taxon>
        <taxon>Xanthomonas graminis</taxon>
    </lineage>
</organism>
<gene>
    <name evidence="1" type="ORF">XTPLMG728_2980</name>
</gene>
<dbReference type="EMBL" id="CXOK01000106">
    <property type="protein sequence ID" value="CTP91682.1"/>
    <property type="molecule type" value="Genomic_DNA"/>
</dbReference>
<proteinExistence type="predicted"/>
<evidence type="ECO:0000313" key="2">
    <source>
        <dbReference type="Proteomes" id="UP000041247"/>
    </source>
</evidence>
<name>A0A0K3A312_9XANT</name>
<reference evidence="1 2" key="1">
    <citation type="submission" date="2015-07" db="EMBL/GenBank/DDBJ databases">
        <authorList>
            <person name="Noorani M."/>
        </authorList>
    </citation>
    <scope>NUCLEOTIDE SEQUENCE [LARGE SCALE GENOMIC DNA]</scope>
    <source>
        <strain evidence="1">LMG728</strain>
    </source>
</reference>
<sequence>MSNWTGCAADRRLRCAPPYRHCSVRWSRWCGVRRCRRGVPGTSVSFAVIRVAMLRRPRWMRRAWLATWCRGTCGSAELAWHRHRGASVHAMGLDRSLRSGCDGTLVLSIFLSPGGGRRRDRRRRMAAATQGKRPQGVACISSARCRAYGQARQRSCAAGCRRGGRGAPAILPRLQRYLSNSCWRTATTQVSSVSRCSSALLSLGLPEPRSSMVT</sequence>
<dbReference type="Proteomes" id="UP000041247">
    <property type="component" value="Unassembled WGS sequence"/>
</dbReference>
<evidence type="ECO:0000313" key="1">
    <source>
        <dbReference type="EMBL" id="CTP91682.1"/>
    </source>
</evidence>